<dbReference type="InterPro" id="IPR002912">
    <property type="entry name" value="ACT_dom"/>
</dbReference>
<proteinExistence type="inferred from homology"/>
<protein>
    <recommendedName>
        <fullName evidence="4 11">D-3-phosphoglycerate dehydrogenase</fullName>
        <ecNumber evidence="11">1.1.1.95</ecNumber>
    </recommendedName>
</protein>
<dbReference type="FunFam" id="3.30.70.260:FF:000008">
    <property type="entry name" value="D-3-phosphoglycerate dehydrogenase, chloroplastic"/>
    <property type="match status" value="1"/>
</dbReference>
<dbReference type="GO" id="GO:0004617">
    <property type="term" value="F:phosphoglycerate dehydrogenase activity"/>
    <property type="evidence" value="ECO:0007669"/>
    <property type="project" value="UniProtKB-UniRule"/>
</dbReference>
<comment type="caution">
    <text evidence="13">The sequence shown here is derived from an EMBL/GenBank/DDBJ whole genome shotgun (WGS) entry which is preliminary data.</text>
</comment>
<comment type="catalytic activity">
    <reaction evidence="9">
        <text>(R)-2-hydroxyglutarate + NAD(+) = 2-oxoglutarate + NADH + H(+)</text>
        <dbReference type="Rhea" id="RHEA:49612"/>
        <dbReference type="ChEBI" id="CHEBI:15378"/>
        <dbReference type="ChEBI" id="CHEBI:15801"/>
        <dbReference type="ChEBI" id="CHEBI:16810"/>
        <dbReference type="ChEBI" id="CHEBI:57540"/>
        <dbReference type="ChEBI" id="CHEBI:57945"/>
        <dbReference type="EC" id="1.1.1.399"/>
    </reaction>
</comment>
<dbReference type="CDD" id="cd12173">
    <property type="entry name" value="PGDH_4"/>
    <property type="match status" value="1"/>
</dbReference>
<dbReference type="Proteomes" id="UP000316714">
    <property type="component" value="Unassembled WGS sequence"/>
</dbReference>
<evidence type="ECO:0000256" key="5">
    <source>
        <dbReference type="ARBA" id="ARBA00022605"/>
    </source>
</evidence>
<name>A0A5C5V5C6_9BACT</name>
<dbReference type="InterPro" id="IPR006139">
    <property type="entry name" value="D-isomer_2_OHA_DH_cat_dom"/>
</dbReference>
<evidence type="ECO:0000256" key="10">
    <source>
        <dbReference type="ARBA" id="ARBA00048731"/>
    </source>
</evidence>
<dbReference type="NCBIfam" id="TIGR01327">
    <property type="entry name" value="PGDH"/>
    <property type="match status" value="1"/>
</dbReference>
<dbReference type="AlphaFoldDB" id="A0A5C5V5C6"/>
<dbReference type="RefSeq" id="WP_146566629.1">
    <property type="nucleotide sequence ID" value="NZ_SIHJ01000002.1"/>
</dbReference>
<dbReference type="OrthoDB" id="277029at2"/>
<dbReference type="InterPro" id="IPR006236">
    <property type="entry name" value="PGDH"/>
</dbReference>
<dbReference type="SUPFAM" id="SSF52283">
    <property type="entry name" value="Formate/glycerate dehydrogenase catalytic domain-like"/>
    <property type="match status" value="1"/>
</dbReference>
<keyword evidence="5 11" id="KW-0028">Amino-acid biosynthesis</keyword>
<dbReference type="Gene3D" id="3.30.1330.90">
    <property type="entry name" value="D-3-phosphoglycerate dehydrogenase, domain 3"/>
    <property type="match status" value="1"/>
</dbReference>
<dbReference type="FunFam" id="3.30.1330.90:FF:000003">
    <property type="entry name" value="D-3-phosphoglycerate dehydrogenase"/>
    <property type="match status" value="1"/>
</dbReference>
<dbReference type="GO" id="GO:0006564">
    <property type="term" value="P:L-serine biosynthetic process"/>
    <property type="evidence" value="ECO:0007669"/>
    <property type="project" value="UniProtKB-UniRule"/>
</dbReference>
<dbReference type="SUPFAM" id="SSF51735">
    <property type="entry name" value="NAD(P)-binding Rossmann-fold domains"/>
    <property type="match status" value="1"/>
</dbReference>
<comment type="pathway">
    <text evidence="2 11">Amino-acid biosynthesis; L-serine biosynthesis; L-serine from 3-phospho-D-glycerate: step 1/3.</text>
</comment>
<dbReference type="EMBL" id="SIHJ01000002">
    <property type="protein sequence ID" value="TWT33748.1"/>
    <property type="molecule type" value="Genomic_DNA"/>
</dbReference>
<dbReference type="InterPro" id="IPR029752">
    <property type="entry name" value="D-isomer_DH_CS1"/>
</dbReference>
<dbReference type="Pfam" id="PF19304">
    <property type="entry name" value="PGDH_inter"/>
    <property type="match status" value="1"/>
</dbReference>
<dbReference type="PANTHER" id="PTHR42789">
    <property type="entry name" value="D-ISOMER SPECIFIC 2-HYDROXYACID DEHYDROGENASE FAMILY PROTEIN (AFU_ORTHOLOGUE AFUA_6G10090)"/>
    <property type="match status" value="1"/>
</dbReference>
<evidence type="ECO:0000259" key="12">
    <source>
        <dbReference type="PROSITE" id="PS51671"/>
    </source>
</evidence>
<keyword evidence="8 11" id="KW-0718">Serine biosynthesis</keyword>
<evidence type="ECO:0000256" key="11">
    <source>
        <dbReference type="RuleBase" id="RU363003"/>
    </source>
</evidence>
<dbReference type="InterPro" id="IPR045626">
    <property type="entry name" value="PGDH_ASB_dom"/>
</dbReference>
<evidence type="ECO:0000256" key="1">
    <source>
        <dbReference type="ARBA" id="ARBA00003800"/>
    </source>
</evidence>
<organism evidence="13 14">
    <name type="scientific">Posidoniimonas corsicana</name>
    <dbReference type="NCBI Taxonomy" id="1938618"/>
    <lineage>
        <taxon>Bacteria</taxon>
        <taxon>Pseudomonadati</taxon>
        <taxon>Planctomycetota</taxon>
        <taxon>Planctomycetia</taxon>
        <taxon>Pirellulales</taxon>
        <taxon>Lacipirellulaceae</taxon>
        <taxon>Posidoniimonas</taxon>
    </lineage>
</organism>
<reference evidence="13 14" key="1">
    <citation type="submission" date="2019-02" db="EMBL/GenBank/DDBJ databases">
        <title>Deep-cultivation of Planctomycetes and their phenomic and genomic characterization uncovers novel biology.</title>
        <authorList>
            <person name="Wiegand S."/>
            <person name="Jogler M."/>
            <person name="Boedeker C."/>
            <person name="Pinto D."/>
            <person name="Vollmers J."/>
            <person name="Rivas-Marin E."/>
            <person name="Kohn T."/>
            <person name="Peeters S.H."/>
            <person name="Heuer A."/>
            <person name="Rast P."/>
            <person name="Oberbeckmann S."/>
            <person name="Bunk B."/>
            <person name="Jeske O."/>
            <person name="Meyerdierks A."/>
            <person name="Storesund J.E."/>
            <person name="Kallscheuer N."/>
            <person name="Luecker S."/>
            <person name="Lage O.M."/>
            <person name="Pohl T."/>
            <person name="Merkel B.J."/>
            <person name="Hornburger P."/>
            <person name="Mueller R.-W."/>
            <person name="Bruemmer F."/>
            <person name="Labrenz M."/>
            <person name="Spormann A.M."/>
            <person name="Op Den Camp H."/>
            <person name="Overmann J."/>
            <person name="Amann R."/>
            <person name="Jetten M.S.M."/>
            <person name="Mascher T."/>
            <person name="Medema M.H."/>
            <person name="Devos D.P."/>
            <person name="Kaster A.-K."/>
            <person name="Ovreas L."/>
            <person name="Rohde M."/>
            <person name="Galperin M.Y."/>
            <person name="Jogler C."/>
        </authorList>
    </citation>
    <scope>NUCLEOTIDE SEQUENCE [LARGE SCALE GENOMIC DNA]</scope>
    <source>
        <strain evidence="13 14">KOR34</strain>
    </source>
</reference>
<dbReference type="FunFam" id="3.40.50.720:FF:000021">
    <property type="entry name" value="D-3-phosphoglycerate dehydrogenase"/>
    <property type="match status" value="1"/>
</dbReference>
<feature type="domain" description="ACT" evidence="12">
    <location>
        <begin position="456"/>
        <end position="533"/>
    </location>
</feature>
<gene>
    <name evidence="13" type="primary">serA</name>
    <name evidence="13" type="ORF">KOR34_35810</name>
</gene>
<dbReference type="UniPathway" id="UPA00135">
    <property type="reaction ID" value="UER00196"/>
</dbReference>
<dbReference type="Pfam" id="PF01842">
    <property type="entry name" value="ACT"/>
    <property type="match status" value="1"/>
</dbReference>
<evidence type="ECO:0000256" key="6">
    <source>
        <dbReference type="ARBA" id="ARBA00023002"/>
    </source>
</evidence>
<evidence type="ECO:0000313" key="14">
    <source>
        <dbReference type="Proteomes" id="UP000316714"/>
    </source>
</evidence>
<dbReference type="EC" id="1.1.1.95" evidence="11"/>
<dbReference type="PROSITE" id="PS51671">
    <property type="entry name" value="ACT"/>
    <property type="match status" value="1"/>
</dbReference>
<dbReference type="PROSITE" id="PS00065">
    <property type="entry name" value="D_2_HYDROXYACID_DH_1"/>
    <property type="match status" value="1"/>
</dbReference>
<dbReference type="InterPro" id="IPR029009">
    <property type="entry name" value="ASB_dom_sf"/>
</dbReference>
<evidence type="ECO:0000256" key="2">
    <source>
        <dbReference type="ARBA" id="ARBA00005216"/>
    </source>
</evidence>
<keyword evidence="6 11" id="KW-0560">Oxidoreductase</keyword>
<evidence type="ECO:0000256" key="8">
    <source>
        <dbReference type="ARBA" id="ARBA00023299"/>
    </source>
</evidence>
<evidence type="ECO:0000256" key="9">
    <source>
        <dbReference type="ARBA" id="ARBA00048126"/>
    </source>
</evidence>
<dbReference type="Pfam" id="PF00389">
    <property type="entry name" value="2-Hacid_dh"/>
    <property type="match status" value="1"/>
</dbReference>
<keyword evidence="7 11" id="KW-0520">NAD</keyword>
<dbReference type="GO" id="GO:0051287">
    <property type="term" value="F:NAD binding"/>
    <property type="evidence" value="ECO:0007669"/>
    <property type="project" value="UniProtKB-UniRule"/>
</dbReference>
<evidence type="ECO:0000313" key="13">
    <source>
        <dbReference type="EMBL" id="TWT33748.1"/>
    </source>
</evidence>
<dbReference type="InterPro" id="IPR050857">
    <property type="entry name" value="D-2-hydroxyacid_DH"/>
</dbReference>
<dbReference type="Gene3D" id="3.30.70.260">
    <property type="match status" value="1"/>
</dbReference>
<dbReference type="PANTHER" id="PTHR42789:SF1">
    <property type="entry name" value="D-ISOMER SPECIFIC 2-HYDROXYACID DEHYDROGENASE FAMILY PROTEIN (AFU_ORTHOLOGUE AFUA_6G10090)"/>
    <property type="match status" value="1"/>
</dbReference>
<evidence type="ECO:0000256" key="3">
    <source>
        <dbReference type="ARBA" id="ARBA00005854"/>
    </source>
</evidence>
<dbReference type="Pfam" id="PF02826">
    <property type="entry name" value="2-Hacid_dh_C"/>
    <property type="match status" value="1"/>
</dbReference>
<comment type="catalytic activity">
    <reaction evidence="10 11">
        <text>(2R)-3-phosphoglycerate + NAD(+) = 3-phosphooxypyruvate + NADH + H(+)</text>
        <dbReference type="Rhea" id="RHEA:12641"/>
        <dbReference type="ChEBI" id="CHEBI:15378"/>
        <dbReference type="ChEBI" id="CHEBI:18110"/>
        <dbReference type="ChEBI" id="CHEBI:57540"/>
        <dbReference type="ChEBI" id="CHEBI:57945"/>
        <dbReference type="ChEBI" id="CHEBI:58272"/>
        <dbReference type="EC" id="1.1.1.95"/>
    </reaction>
</comment>
<dbReference type="SUPFAM" id="SSF55021">
    <property type="entry name" value="ACT-like"/>
    <property type="match status" value="1"/>
</dbReference>
<accession>A0A5C5V5C6</accession>
<comment type="similarity">
    <text evidence="3 11">Belongs to the D-isomer specific 2-hydroxyacid dehydrogenase family.</text>
</comment>
<dbReference type="InterPro" id="IPR045865">
    <property type="entry name" value="ACT-like_dom_sf"/>
</dbReference>
<evidence type="ECO:0000256" key="7">
    <source>
        <dbReference type="ARBA" id="ARBA00023027"/>
    </source>
</evidence>
<dbReference type="SUPFAM" id="SSF143548">
    <property type="entry name" value="Serine metabolism enzymes domain"/>
    <property type="match status" value="1"/>
</dbReference>
<dbReference type="InterPro" id="IPR006140">
    <property type="entry name" value="D-isomer_DH_NAD-bd"/>
</dbReference>
<keyword evidence="14" id="KW-1185">Reference proteome</keyword>
<dbReference type="InterPro" id="IPR036291">
    <property type="entry name" value="NAD(P)-bd_dom_sf"/>
</dbReference>
<comment type="function">
    <text evidence="1">Catalyzes the reversible oxidation of 3-phospho-D-glycerate to 3-phosphonooxypyruvate, the first step of the phosphorylated L-serine biosynthesis pathway. Also catalyzes the reversible oxidation of 2-hydroxyglutarate to 2-oxoglutarate.</text>
</comment>
<evidence type="ECO:0000256" key="4">
    <source>
        <dbReference type="ARBA" id="ARBA00021582"/>
    </source>
</evidence>
<sequence>MPSVIVLDDLSQEGLDLLEAAEGITYEVRTGLKGDDLRQALSEFDGAICRSGVKLTPDVLDGQTRLKAVVRAGVGTDNIDKPAATRAGIVVMNTPAGNTVSTAEHAFALMLAMSRNVAPAYQSLLEGRWDRKKFMGTQLAGKTLGVVGLGRIGLALVERAQAFEMNVIGYDPFMSAERAAELGIELVAEVREMLPKIDYLSVHTPLTEETKNLISTAEIEIIKPGARLVNAARGGIYDEAALVEGLKSGKLGGVALDVYPEEPCTESPLFGLPGVVCTPHLGASTEEAQTNVAVEAVELLTAYLTTGAIRCAVNVPSVDPKTLESVRGYLDVAHRLGRMAAGLAPSGVKSCKLHYRGEVCDRDTKLLTSAFAAGLLEGALDETVNLINAETLLRDRGIEVVEECNSDMGAFRSSISVEVAAGGATRQIAGTLFGQSMPRLVGIDDYRLEAFLDGCLLVFSHKDVPGIIGGIGAALGGHGVNIAQMAVGRAGNQPGGDAIGVLNIDGEPPQEAIDALLKIDGITSAKVVHLPAAGTLPAWLG</sequence>
<dbReference type="Gene3D" id="3.40.50.720">
    <property type="entry name" value="NAD(P)-binding Rossmann-like Domain"/>
    <property type="match status" value="2"/>
</dbReference>